<protein>
    <submittedName>
        <fullName evidence="1">Uncharacterized protein</fullName>
    </submittedName>
</protein>
<organism evidence="1 2">
    <name type="scientific">Melia azedarach</name>
    <name type="common">Chinaberry tree</name>
    <dbReference type="NCBI Taxonomy" id="155640"/>
    <lineage>
        <taxon>Eukaryota</taxon>
        <taxon>Viridiplantae</taxon>
        <taxon>Streptophyta</taxon>
        <taxon>Embryophyta</taxon>
        <taxon>Tracheophyta</taxon>
        <taxon>Spermatophyta</taxon>
        <taxon>Magnoliopsida</taxon>
        <taxon>eudicotyledons</taxon>
        <taxon>Gunneridae</taxon>
        <taxon>Pentapetalae</taxon>
        <taxon>rosids</taxon>
        <taxon>malvids</taxon>
        <taxon>Sapindales</taxon>
        <taxon>Meliaceae</taxon>
        <taxon>Melia</taxon>
    </lineage>
</organism>
<keyword evidence="2" id="KW-1185">Reference proteome</keyword>
<sequence length="105" mass="11839">MLENSSRGSQEESSSSEDTHLSTLRRIREFCEATKSGHFDLNKDQVSKEEEKTRASMDPQVHNQQIIAPPLTLEARFMPQMNDAPSCIVYATTNANSYEIKSGIF</sequence>
<evidence type="ECO:0000313" key="1">
    <source>
        <dbReference type="EMBL" id="KAJ4728664.1"/>
    </source>
</evidence>
<dbReference type="Proteomes" id="UP001164539">
    <property type="component" value="Chromosome 1"/>
</dbReference>
<proteinExistence type="predicted"/>
<evidence type="ECO:0000313" key="2">
    <source>
        <dbReference type="Proteomes" id="UP001164539"/>
    </source>
</evidence>
<comment type="caution">
    <text evidence="1">The sequence shown here is derived from an EMBL/GenBank/DDBJ whole genome shotgun (WGS) entry which is preliminary data.</text>
</comment>
<accession>A0ACC1YZ69</accession>
<gene>
    <name evidence="1" type="ORF">OWV82_001558</name>
</gene>
<reference evidence="1 2" key="1">
    <citation type="journal article" date="2023" name="Science">
        <title>Complex scaffold remodeling in plant triterpene biosynthesis.</title>
        <authorList>
            <person name="De La Pena R."/>
            <person name="Hodgson H."/>
            <person name="Liu J.C."/>
            <person name="Stephenson M.J."/>
            <person name="Martin A.C."/>
            <person name="Owen C."/>
            <person name="Harkess A."/>
            <person name="Leebens-Mack J."/>
            <person name="Jimenez L.E."/>
            <person name="Osbourn A."/>
            <person name="Sattely E.S."/>
        </authorList>
    </citation>
    <scope>NUCLEOTIDE SEQUENCE [LARGE SCALE GENOMIC DNA]</scope>
    <source>
        <strain evidence="2">cv. JPN11</strain>
        <tissue evidence="1">Leaf</tissue>
    </source>
</reference>
<dbReference type="EMBL" id="CM051394">
    <property type="protein sequence ID" value="KAJ4728664.1"/>
    <property type="molecule type" value="Genomic_DNA"/>
</dbReference>
<name>A0ACC1YZ69_MELAZ</name>